<sequence length="314" mass="36354">MGAALPYREINALRSVITAVERASSEWKHLYRFEKEFSSQPHEISVIVPVHNGAQELEELFISLRNQSIDKSLYEAIFSLNGCTDESLNLIEDFSAKSGVNTKIIKSTYANVAKARNSAIQLASFRYCTFIDHDDFISRNYLEEFLVLGDYRSVVVSNIVKMIDNLPQEDYAQRVVQAGFEDALVHSGDDISICYRAYTLNAIKAAPTYMLKRVKYEENLSHSEDLQFWRRVFNEFTPITVKTPTRTDIYYRRVLSSSLSRKHENFYQKAKPRLAILDSIDREEKQHYCDSPQRKFDTQIKALLLETLYNIGRQ</sequence>
<gene>
    <name evidence="2" type="ORF">CEV33_4691</name>
</gene>
<dbReference type="RefSeq" id="WP_094538695.1">
    <property type="nucleotide sequence ID" value="NZ_JBHEER010000028.1"/>
</dbReference>
<proteinExistence type="predicted"/>
<dbReference type="Proteomes" id="UP000216478">
    <property type="component" value="Unassembled WGS sequence"/>
</dbReference>
<accession>A0A256G8B3</accession>
<dbReference type="EMBL" id="NNRL01000060">
    <property type="protein sequence ID" value="OYR23362.1"/>
    <property type="molecule type" value="Genomic_DNA"/>
</dbReference>
<keyword evidence="3" id="KW-1185">Reference proteome</keyword>
<keyword evidence="2" id="KW-0808">Transferase</keyword>
<protein>
    <submittedName>
        <fullName evidence="2">Glycosyl transferase 2 family protein</fullName>
    </submittedName>
</protein>
<evidence type="ECO:0000259" key="1">
    <source>
        <dbReference type="Pfam" id="PF00535"/>
    </source>
</evidence>
<dbReference type="AlphaFoldDB" id="A0A256G8B3"/>
<dbReference type="Gene3D" id="3.90.550.10">
    <property type="entry name" value="Spore Coat Polysaccharide Biosynthesis Protein SpsA, Chain A"/>
    <property type="match status" value="1"/>
</dbReference>
<dbReference type="InterPro" id="IPR001173">
    <property type="entry name" value="Glyco_trans_2-like"/>
</dbReference>
<dbReference type="SUPFAM" id="SSF53448">
    <property type="entry name" value="Nucleotide-diphospho-sugar transferases"/>
    <property type="match status" value="1"/>
</dbReference>
<dbReference type="PANTHER" id="PTHR22916">
    <property type="entry name" value="GLYCOSYLTRANSFERASE"/>
    <property type="match status" value="1"/>
</dbReference>
<reference evidence="2 3" key="1">
    <citation type="submission" date="2017-07" db="EMBL/GenBank/DDBJ databases">
        <title>Phylogenetic study on the rhizospheric bacterium Ochrobactrum sp. A44.</title>
        <authorList>
            <person name="Krzyzanowska D.M."/>
            <person name="Ossowicki A."/>
            <person name="Rajewska M."/>
            <person name="Maciag T."/>
            <person name="Kaczynski Z."/>
            <person name="Czerwicka M."/>
            <person name="Jafra S."/>
        </authorList>
    </citation>
    <scope>NUCLEOTIDE SEQUENCE [LARGE SCALE GENOMIC DNA]</scope>
    <source>
        <strain evidence="2 3">OgA9a</strain>
    </source>
</reference>
<dbReference type="OrthoDB" id="5291101at2"/>
<evidence type="ECO:0000313" key="3">
    <source>
        <dbReference type="Proteomes" id="UP000216478"/>
    </source>
</evidence>
<comment type="caution">
    <text evidence="2">The sequence shown here is derived from an EMBL/GenBank/DDBJ whole genome shotgun (WGS) entry which is preliminary data.</text>
</comment>
<organism evidence="2 3">
    <name type="scientific">Brucella grignonensis</name>
    <dbReference type="NCBI Taxonomy" id="94627"/>
    <lineage>
        <taxon>Bacteria</taxon>
        <taxon>Pseudomonadati</taxon>
        <taxon>Pseudomonadota</taxon>
        <taxon>Alphaproteobacteria</taxon>
        <taxon>Hyphomicrobiales</taxon>
        <taxon>Brucellaceae</taxon>
        <taxon>Brucella/Ochrobactrum group</taxon>
        <taxon>Brucella</taxon>
    </lineage>
</organism>
<dbReference type="Pfam" id="PF00535">
    <property type="entry name" value="Glycos_transf_2"/>
    <property type="match status" value="1"/>
</dbReference>
<dbReference type="InterPro" id="IPR029044">
    <property type="entry name" value="Nucleotide-diphossugar_trans"/>
</dbReference>
<dbReference type="CDD" id="cd00761">
    <property type="entry name" value="Glyco_tranf_GTA_type"/>
    <property type="match status" value="1"/>
</dbReference>
<dbReference type="PANTHER" id="PTHR22916:SF64">
    <property type="entry name" value="TRANSFERASE, PUTATIVE-RELATED"/>
    <property type="match status" value="1"/>
</dbReference>
<feature type="domain" description="Glycosyltransferase 2-like" evidence="1">
    <location>
        <begin position="45"/>
        <end position="168"/>
    </location>
</feature>
<name>A0A256G8B3_9HYPH</name>
<dbReference type="GO" id="GO:0016758">
    <property type="term" value="F:hexosyltransferase activity"/>
    <property type="evidence" value="ECO:0007669"/>
    <property type="project" value="UniProtKB-ARBA"/>
</dbReference>
<evidence type="ECO:0000313" key="2">
    <source>
        <dbReference type="EMBL" id="OYR23362.1"/>
    </source>
</evidence>